<feature type="domain" description="Histidine kinase" evidence="13">
    <location>
        <begin position="267"/>
        <end position="486"/>
    </location>
</feature>
<evidence type="ECO:0000256" key="9">
    <source>
        <dbReference type="ARBA" id="ARBA00023012"/>
    </source>
</evidence>
<comment type="subcellular location">
    <subcellularLocation>
        <location evidence="2">Cell membrane</location>
    </subcellularLocation>
</comment>
<comment type="catalytic activity">
    <reaction evidence="1">
        <text>ATP + protein L-histidine = ADP + protein N-phospho-L-histidine.</text>
        <dbReference type="EC" id="2.7.13.3"/>
    </reaction>
</comment>
<keyword evidence="8 12" id="KW-1133">Transmembrane helix</keyword>
<dbReference type="SMART" id="SM00304">
    <property type="entry name" value="HAMP"/>
    <property type="match status" value="1"/>
</dbReference>
<dbReference type="Gene3D" id="6.10.340.10">
    <property type="match status" value="1"/>
</dbReference>
<dbReference type="CDD" id="cd06225">
    <property type="entry name" value="HAMP"/>
    <property type="match status" value="1"/>
</dbReference>
<dbReference type="Proteomes" id="UP001501612">
    <property type="component" value="Unassembled WGS sequence"/>
</dbReference>
<evidence type="ECO:0000256" key="6">
    <source>
        <dbReference type="ARBA" id="ARBA00022692"/>
    </source>
</evidence>
<dbReference type="Pfam" id="PF00512">
    <property type="entry name" value="HisKA"/>
    <property type="match status" value="1"/>
</dbReference>
<sequence>MSRTTGGAGLRTPSLRRRVTAVVLVALAVVLVVLVVGTDRALASRLESQLRERMVDRAGFAQDLADELDAPELAQRLEGDGISVRVTDDDGDTYAAGPLAGRGVTPDAGPGRATDEGPGPGVPLRRGPGPGGPGAAADDVVVDGDLLSVTEDLGDGATAVLLADGSSVRETVTQVRVVLAVTALLVLLLAAAAVPLVVARALSPLDRITEVARSITRGDRGRRLDPDRPGSELGRTATAFDEMLDEVVGAEQRARASEARVRTFLSDAAHDLRTPLTGVQTAAEHVLRDDPPREERERVLTTLVRESRRAGRLVDDMLLMTTIDAGLRLRADRVDLLALARDVVAARELGAAGVRLEVAGEPVVVTADRDRVTRALGNLVDNALGHARSVVRLEVAPAGPVGGPRHAAVAVVDDGPGVPGADRARVFDRMVRLDTARTSGGPGRTGAGLGLPIARGIARAHGGDVVVGDAPSGRGAAFRLSLPTGAHPAPGRAVDGA</sequence>
<keyword evidence="5" id="KW-0808">Transferase</keyword>
<feature type="transmembrane region" description="Helical" evidence="12">
    <location>
        <begin position="177"/>
        <end position="198"/>
    </location>
</feature>
<keyword evidence="16" id="KW-1185">Reference proteome</keyword>
<evidence type="ECO:0000256" key="4">
    <source>
        <dbReference type="ARBA" id="ARBA00022553"/>
    </source>
</evidence>
<dbReference type="CDD" id="cd00082">
    <property type="entry name" value="HisKA"/>
    <property type="match status" value="1"/>
</dbReference>
<dbReference type="CDD" id="cd00075">
    <property type="entry name" value="HATPase"/>
    <property type="match status" value="1"/>
</dbReference>
<accession>A0ABN2PEJ9</accession>
<protein>
    <recommendedName>
        <fullName evidence="3">histidine kinase</fullName>
        <ecNumber evidence="3">2.7.13.3</ecNumber>
    </recommendedName>
</protein>
<dbReference type="GO" id="GO:0016301">
    <property type="term" value="F:kinase activity"/>
    <property type="evidence" value="ECO:0007669"/>
    <property type="project" value="UniProtKB-KW"/>
</dbReference>
<gene>
    <name evidence="15" type="ORF">GCM10009737_21530</name>
</gene>
<feature type="domain" description="HAMP" evidence="14">
    <location>
        <begin position="199"/>
        <end position="252"/>
    </location>
</feature>
<dbReference type="InterPro" id="IPR036890">
    <property type="entry name" value="HATPase_C_sf"/>
</dbReference>
<feature type="transmembrane region" description="Helical" evidence="12">
    <location>
        <begin position="20"/>
        <end position="43"/>
    </location>
</feature>
<dbReference type="InterPro" id="IPR003661">
    <property type="entry name" value="HisK_dim/P_dom"/>
</dbReference>
<dbReference type="InterPro" id="IPR003594">
    <property type="entry name" value="HATPase_dom"/>
</dbReference>
<evidence type="ECO:0000256" key="2">
    <source>
        <dbReference type="ARBA" id="ARBA00004236"/>
    </source>
</evidence>
<dbReference type="InterPro" id="IPR036097">
    <property type="entry name" value="HisK_dim/P_sf"/>
</dbReference>
<dbReference type="InterPro" id="IPR050428">
    <property type="entry name" value="TCS_sensor_his_kinase"/>
</dbReference>
<keyword evidence="6 12" id="KW-0812">Transmembrane</keyword>
<evidence type="ECO:0000256" key="11">
    <source>
        <dbReference type="SAM" id="MobiDB-lite"/>
    </source>
</evidence>
<organism evidence="15 16">
    <name type="scientific">Nocardioides lentus</name>
    <dbReference type="NCBI Taxonomy" id="338077"/>
    <lineage>
        <taxon>Bacteria</taxon>
        <taxon>Bacillati</taxon>
        <taxon>Actinomycetota</taxon>
        <taxon>Actinomycetes</taxon>
        <taxon>Propionibacteriales</taxon>
        <taxon>Nocardioidaceae</taxon>
        <taxon>Nocardioides</taxon>
    </lineage>
</organism>
<dbReference type="PROSITE" id="PS50885">
    <property type="entry name" value="HAMP"/>
    <property type="match status" value="1"/>
</dbReference>
<keyword evidence="10 12" id="KW-0472">Membrane</keyword>
<dbReference type="Gene3D" id="1.10.287.130">
    <property type="match status" value="1"/>
</dbReference>
<dbReference type="InterPro" id="IPR004358">
    <property type="entry name" value="Sig_transdc_His_kin-like_C"/>
</dbReference>
<reference evidence="15 16" key="1">
    <citation type="journal article" date="2019" name="Int. J. Syst. Evol. Microbiol.">
        <title>The Global Catalogue of Microorganisms (GCM) 10K type strain sequencing project: providing services to taxonomists for standard genome sequencing and annotation.</title>
        <authorList>
            <consortium name="The Broad Institute Genomics Platform"/>
            <consortium name="The Broad Institute Genome Sequencing Center for Infectious Disease"/>
            <person name="Wu L."/>
            <person name="Ma J."/>
        </authorList>
    </citation>
    <scope>NUCLEOTIDE SEQUENCE [LARGE SCALE GENOMIC DNA]</scope>
    <source>
        <strain evidence="15 16">JCM 14046</strain>
    </source>
</reference>
<proteinExistence type="predicted"/>
<dbReference type="SUPFAM" id="SSF158472">
    <property type="entry name" value="HAMP domain-like"/>
    <property type="match status" value="1"/>
</dbReference>
<evidence type="ECO:0000256" key="8">
    <source>
        <dbReference type="ARBA" id="ARBA00022989"/>
    </source>
</evidence>
<evidence type="ECO:0000256" key="1">
    <source>
        <dbReference type="ARBA" id="ARBA00000085"/>
    </source>
</evidence>
<evidence type="ECO:0000256" key="12">
    <source>
        <dbReference type="SAM" id="Phobius"/>
    </source>
</evidence>
<dbReference type="PANTHER" id="PTHR45436:SF5">
    <property type="entry name" value="SENSOR HISTIDINE KINASE TRCS"/>
    <property type="match status" value="1"/>
</dbReference>
<feature type="region of interest" description="Disordered" evidence="11">
    <location>
        <begin position="80"/>
        <end position="137"/>
    </location>
</feature>
<dbReference type="Pfam" id="PF00672">
    <property type="entry name" value="HAMP"/>
    <property type="match status" value="1"/>
</dbReference>
<name>A0ABN2PEJ9_9ACTN</name>
<evidence type="ECO:0000313" key="15">
    <source>
        <dbReference type="EMBL" id="GAA1919663.1"/>
    </source>
</evidence>
<dbReference type="SUPFAM" id="SSF55874">
    <property type="entry name" value="ATPase domain of HSP90 chaperone/DNA topoisomerase II/histidine kinase"/>
    <property type="match status" value="1"/>
</dbReference>
<dbReference type="EC" id="2.7.13.3" evidence="3"/>
<keyword evidence="7 15" id="KW-0418">Kinase</keyword>
<dbReference type="EMBL" id="BAAAMY010000004">
    <property type="protein sequence ID" value="GAA1919663.1"/>
    <property type="molecule type" value="Genomic_DNA"/>
</dbReference>
<evidence type="ECO:0000256" key="5">
    <source>
        <dbReference type="ARBA" id="ARBA00022679"/>
    </source>
</evidence>
<comment type="caution">
    <text evidence="15">The sequence shown here is derived from an EMBL/GenBank/DDBJ whole genome shotgun (WGS) entry which is preliminary data.</text>
</comment>
<dbReference type="InterPro" id="IPR003660">
    <property type="entry name" value="HAMP_dom"/>
</dbReference>
<dbReference type="RefSeq" id="WP_344006971.1">
    <property type="nucleotide sequence ID" value="NZ_BAAAMY010000004.1"/>
</dbReference>
<evidence type="ECO:0000256" key="7">
    <source>
        <dbReference type="ARBA" id="ARBA00022777"/>
    </source>
</evidence>
<dbReference type="SMART" id="SM00388">
    <property type="entry name" value="HisKA"/>
    <property type="match status" value="1"/>
</dbReference>
<evidence type="ECO:0000259" key="13">
    <source>
        <dbReference type="PROSITE" id="PS50109"/>
    </source>
</evidence>
<evidence type="ECO:0000256" key="10">
    <source>
        <dbReference type="ARBA" id="ARBA00023136"/>
    </source>
</evidence>
<keyword evidence="9" id="KW-0902">Two-component regulatory system</keyword>
<keyword evidence="4" id="KW-0597">Phosphoprotein</keyword>
<dbReference type="PROSITE" id="PS50109">
    <property type="entry name" value="HIS_KIN"/>
    <property type="match status" value="1"/>
</dbReference>
<dbReference type="SUPFAM" id="SSF47384">
    <property type="entry name" value="Homodimeric domain of signal transducing histidine kinase"/>
    <property type="match status" value="1"/>
</dbReference>
<dbReference type="Gene3D" id="3.30.565.10">
    <property type="entry name" value="Histidine kinase-like ATPase, C-terminal domain"/>
    <property type="match status" value="1"/>
</dbReference>
<dbReference type="Pfam" id="PF02518">
    <property type="entry name" value="HATPase_c"/>
    <property type="match status" value="1"/>
</dbReference>
<dbReference type="InterPro" id="IPR005467">
    <property type="entry name" value="His_kinase_dom"/>
</dbReference>
<dbReference type="PRINTS" id="PR00344">
    <property type="entry name" value="BCTRLSENSOR"/>
</dbReference>
<dbReference type="SMART" id="SM00387">
    <property type="entry name" value="HATPase_c"/>
    <property type="match status" value="1"/>
</dbReference>
<evidence type="ECO:0000259" key="14">
    <source>
        <dbReference type="PROSITE" id="PS50885"/>
    </source>
</evidence>
<evidence type="ECO:0000313" key="16">
    <source>
        <dbReference type="Proteomes" id="UP001501612"/>
    </source>
</evidence>
<evidence type="ECO:0000256" key="3">
    <source>
        <dbReference type="ARBA" id="ARBA00012438"/>
    </source>
</evidence>
<dbReference type="PANTHER" id="PTHR45436">
    <property type="entry name" value="SENSOR HISTIDINE KINASE YKOH"/>
    <property type="match status" value="1"/>
</dbReference>